<name>A0A6C7E8K2_ILUCY</name>
<evidence type="ECO:0000256" key="10">
    <source>
        <dbReference type="PIRSR" id="PIRSR000485-2"/>
    </source>
</evidence>
<keyword evidence="7" id="KW-0004">4Fe-4S</keyword>
<keyword evidence="4 7" id="KW-0808">Transferase</keyword>
<gene>
    <name evidence="7 13" type="primary">purF</name>
    <name evidence="13" type="ORF">YM304_23690</name>
</gene>
<evidence type="ECO:0000256" key="5">
    <source>
        <dbReference type="ARBA" id="ARBA00022755"/>
    </source>
</evidence>
<feature type="binding site" evidence="7 11">
    <location>
        <position position="469"/>
    </location>
    <ligand>
        <name>[4Fe-4S] cluster</name>
        <dbReference type="ChEBI" id="CHEBI:49883"/>
    </ligand>
</feature>
<evidence type="ECO:0000259" key="12">
    <source>
        <dbReference type="PROSITE" id="PS51278"/>
    </source>
</evidence>
<dbReference type="GO" id="GO:0006189">
    <property type="term" value="P:'de novo' IMP biosynthetic process"/>
    <property type="evidence" value="ECO:0007669"/>
    <property type="project" value="UniProtKB-UniRule"/>
</dbReference>
<comment type="function">
    <text evidence="7">Catalyzes the formation of phosphoribosylamine from phosphoribosylpyrophosphate (PRPP) and glutamine.</text>
</comment>
<evidence type="ECO:0000256" key="7">
    <source>
        <dbReference type="HAMAP-Rule" id="MF_01931"/>
    </source>
</evidence>
<dbReference type="EMBL" id="AP012057">
    <property type="protein sequence ID" value="BAN02683.1"/>
    <property type="molecule type" value="Genomic_DNA"/>
</dbReference>
<evidence type="ECO:0000256" key="2">
    <source>
        <dbReference type="ARBA" id="ARBA00010138"/>
    </source>
</evidence>
<dbReference type="InterPro" id="IPR035584">
    <property type="entry name" value="PurF_N"/>
</dbReference>
<evidence type="ECO:0000313" key="14">
    <source>
        <dbReference type="Proteomes" id="UP000011863"/>
    </source>
</evidence>
<organism evidence="13 14">
    <name type="scientific">Ilumatobacter coccineus (strain NBRC 103263 / KCTC 29153 / YM16-304)</name>
    <dbReference type="NCBI Taxonomy" id="1313172"/>
    <lineage>
        <taxon>Bacteria</taxon>
        <taxon>Bacillati</taxon>
        <taxon>Actinomycetota</taxon>
        <taxon>Acidimicrobiia</taxon>
        <taxon>Acidimicrobiales</taxon>
        <taxon>Ilumatobacteraceae</taxon>
        <taxon>Ilumatobacter</taxon>
    </lineage>
</organism>
<comment type="cofactor">
    <cofactor evidence="7 10">
        <name>Mg(2+)</name>
        <dbReference type="ChEBI" id="CHEBI:18420"/>
    </cofactor>
    <text evidence="7 10">Binds 1 Mg(2+) ion per subunit.</text>
</comment>
<dbReference type="InterPro" id="IPR017932">
    <property type="entry name" value="GATase_2_dom"/>
</dbReference>
<comment type="catalytic activity">
    <reaction evidence="7 8">
        <text>5-phospho-beta-D-ribosylamine + L-glutamate + diphosphate = 5-phospho-alpha-D-ribose 1-diphosphate + L-glutamine + H2O</text>
        <dbReference type="Rhea" id="RHEA:14905"/>
        <dbReference type="ChEBI" id="CHEBI:15377"/>
        <dbReference type="ChEBI" id="CHEBI:29985"/>
        <dbReference type="ChEBI" id="CHEBI:33019"/>
        <dbReference type="ChEBI" id="CHEBI:58017"/>
        <dbReference type="ChEBI" id="CHEBI:58359"/>
        <dbReference type="ChEBI" id="CHEBI:58681"/>
        <dbReference type="EC" id="2.4.2.14"/>
    </reaction>
</comment>
<dbReference type="RefSeq" id="WP_015441930.1">
    <property type="nucleotide sequence ID" value="NC_020520.1"/>
</dbReference>
<evidence type="ECO:0000313" key="13">
    <source>
        <dbReference type="EMBL" id="BAN02683.1"/>
    </source>
</evidence>
<evidence type="ECO:0000256" key="6">
    <source>
        <dbReference type="ARBA" id="ARBA00022962"/>
    </source>
</evidence>
<feature type="binding site" evidence="7 10">
    <location>
        <position position="312"/>
    </location>
    <ligand>
        <name>Mg(2+)</name>
        <dbReference type="ChEBI" id="CHEBI:18420"/>
    </ligand>
</feature>
<dbReference type="GO" id="GO:0051539">
    <property type="term" value="F:4 iron, 4 sulfur cluster binding"/>
    <property type="evidence" value="ECO:0007669"/>
    <property type="project" value="UniProtKB-KW"/>
</dbReference>
<dbReference type="InterPro" id="IPR005854">
    <property type="entry name" value="PurF"/>
</dbReference>
<dbReference type="AlphaFoldDB" id="A0A6C7E8K2"/>
<dbReference type="SUPFAM" id="SSF56235">
    <property type="entry name" value="N-terminal nucleophile aminohydrolases (Ntn hydrolases)"/>
    <property type="match status" value="1"/>
</dbReference>
<dbReference type="CDD" id="cd06223">
    <property type="entry name" value="PRTases_typeI"/>
    <property type="match status" value="1"/>
</dbReference>
<dbReference type="GO" id="GO:0000287">
    <property type="term" value="F:magnesium ion binding"/>
    <property type="evidence" value="ECO:0007669"/>
    <property type="project" value="UniProtKB-UniRule"/>
</dbReference>
<keyword evidence="6 7" id="KW-0315">Glutamine amidotransferase</keyword>
<feature type="binding site" evidence="7 11">
    <location>
        <position position="265"/>
    </location>
    <ligand>
        <name>[4Fe-4S] cluster</name>
        <dbReference type="ChEBI" id="CHEBI:49883"/>
    </ligand>
</feature>
<dbReference type="Pfam" id="PF13537">
    <property type="entry name" value="GATase_7"/>
    <property type="match status" value="1"/>
</dbReference>
<dbReference type="PIRSF" id="PIRSF000485">
    <property type="entry name" value="Amd_phspho_trans"/>
    <property type="match status" value="1"/>
</dbReference>
<reference evidence="13 14" key="1">
    <citation type="journal article" date="2013" name="Int. J. Syst. Evol. Microbiol.">
        <title>Ilumatobacter nonamiense sp. nov. and Ilumatobacter coccineum sp. nov., isolated from seashore sand.</title>
        <authorList>
            <person name="Matsumoto A."/>
            <person name="Kasai H."/>
            <person name="Matsuo Y."/>
            <person name="Shizuri Y."/>
            <person name="Ichikawa N."/>
            <person name="Fujita N."/>
            <person name="Omura S."/>
            <person name="Takahashi Y."/>
        </authorList>
    </citation>
    <scope>NUCLEOTIDE SEQUENCE [LARGE SCALE GENOMIC DNA]</scope>
    <source>
        <strain evidence="14">NBRC 103263 / KCTC 29153 / YM16-304</strain>
    </source>
</reference>
<evidence type="ECO:0000256" key="4">
    <source>
        <dbReference type="ARBA" id="ARBA00022679"/>
    </source>
</evidence>
<accession>A0A6C7E8K2</accession>
<evidence type="ECO:0000256" key="8">
    <source>
        <dbReference type="PIRNR" id="PIRNR000485"/>
    </source>
</evidence>
<dbReference type="PANTHER" id="PTHR11907">
    <property type="entry name" value="AMIDOPHOSPHORIBOSYLTRANSFERASE"/>
    <property type="match status" value="1"/>
</dbReference>
<feature type="binding site" evidence="7 11">
    <location>
        <position position="466"/>
    </location>
    <ligand>
        <name>[4Fe-4S] cluster</name>
        <dbReference type="ChEBI" id="CHEBI:49883"/>
    </ligand>
</feature>
<comment type="similarity">
    <text evidence="2 7 8">In the C-terminal section; belongs to the purine/pyrimidine phosphoribosyltransferase family.</text>
</comment>
<comment type="cofactor">
    <cofactor evidence="7 11">
        <name>[4Fe-4S] cluster</name>
        <dbReference type="ChEBI" id="CHEBI:49883"/>
    </cofactor>
    <text evidence="7 11">Binds 1 [4Fe-4S] cluster per subunit.</text>
</comment>
<feature type="active site" description="Nucleophile" evidence="7 9">
    <location>
        <position position="27"/>
    </location>
</feature>
<keyword evidence="7 10" id="KW-0479">Metal-binding</keyword>
<keyword evidence="5 7" id="KW-0658">Purine biosynthesis</keyword>
<protein>
    <recommendedName>
        <fullName evidence="7">Amidophosphoribosyltransferase</fullName>
        <shortName evidence="7">ATase</shortName>
        <ecNumber evidence="7">2.4.2.14</ecNumber>
    </recommendedName>
    <alternativeName>
        <fullName evidence="7">Glutamine phosphoribosylpyrophosphate amidotransferase</fullName>
        <shortName evidence="7">GPATase</shortName>
    </alternativeName>
</protein>
<proteinExistence type="inferred from homology"/>
<evidence type="ECO:0000256" key="1">
    <source>
        <dbReference type="ARBA" id="ARBA00005209"/>
    </source>
</evidence>
<keyword evidence="7 11" id="KW-0411">Iron-sulfur</keyword>
<dbReference type="HAMAP" id="MF_01931">
    <property type="entry name" value="PurF"/>
    <property type="match status" value="1"/>
</dbReference>
<feature type="binding site" evidence="7 11">
    <location>
        <position position="411"/>
    </location>
    <ligand>
        <name>[4Fe-4S] cluster</name>
        <dbReference type="ChEBI" id="CHEBI:49883"/>
    </ligand>
</feature>
<evidence type="ECO:0000256" key="3">
    <source>
        <dbReference type="ARBA" id="ARBA00022676"/>
    </source>
</evidence>
<keyword evidence="7 11" id="KW-0408">Iron</keyword>
<keyword evidence="7 10" id="KW-0460">Magnesium</keyword>
<dbReference type="KEGG" id="aym:YM304_23690"/>
<dbReference type="InterPro" id="IPR029057">
    <property type="entry name" value="PRTase-like"/>
</dbReference>
<comment type="pathway">
    <text evidence="1 7 8">Purine metabolism; IMP biosynthesis via de novo pathway; N(1)-(5-phospho-D-ribosyl)glycinamide from 5-phospho-alpha-D-ribose 1-diphosphate: step 1/2.</text>
</comment>
<dbReference type="GO" id="GO:0009113">
    <property type="term" value="P:purine nucleobase biosynthetic process"/>
    <property type="evidence" value="ECO:0007669"/>
    <property type="project" value="UniProtKB-UniRule"/>
</dbReference>
<dbReference type="PROSITE" id="PS51278">
    <property type="entry name" value="GATASE_TYPE_2"/>
    <property type="match status" value="1"/>
</dbReference>
<feature type="binding site" evidence="7 10">
    <location>
        <position position="375"/>
    </location>
    <ligand>
        <name>Mg(2+)</name>
        <dbReference type="ChEBI" id="CHEBI:18420"/>
    </ligand>
</feature>
<dbReference type="GO" id="GO:0004044">
    <property type="term" value="F:amidophosphoribosyltransferase activity"/>
    <property type="evidence" value="ECO:0007669"/>
    <property type="project" value="UniProtKB-UniRule"/>
</dbReference>
<dbReference type="SUPFAM" id="SSF53271">
    <property type="entry name" value="PRTase-like"/>
    <property type="match status" value="1"/>
</dbReference>
<keyword evidence="14" id="KW-1185">Reference proteome</keyword>
<evidence type="ECO:0000256" key="11">
    <source>
        <dbReference type="PIRSR" id="PIRSR000485-3"/>
    </source>
</evidence>
<sequence length="492" mass="52625">MKRSIPVRAVPADPNELAADDVAHDECGVLGISTPHGEGVAQLSFFGLFALQHRGQEAAGIAVSDGKRARVHKEPGLVSTVFTPEALAPLTGYHAIGHTRYSTTGSNAERNIQPFLVETMHGPLSVAHNGNLVNATTLRDELLHKGFGLTATSDTEVFTLMLAAAGGQTWQERIERTLPAWKGAFSLVILAADQVMAVRDPWGFRPLSVGRLPNGGHAVASETCALTTLGCVDIDEVRPGEMVTLRGAEIERTQVLAPQANGARCTFEFVYFSRPDSVWADKSVHHVRQQLGVELARESMVDADVVIPVPDSSIPAAIGFSTESGLPFNDGLIKNRYIGRTFIEPTQDIRERGVALKFNALTENLEGKRVIMIDDSLVRGTTAGPLVKLLRDAGAAEVHMRITCPPITHACHFGVDMGHDDDLMAARLSVAEMEAHIGADSLAFLSLDGMMRAVAGREAGADDGHCNACFTGDYPISVGDAQAKLAFEGVLN</sequence>
<dbReference type="Proteomes" id="UP000011863">
    <property type="component" value="Chromosome"/>
</dbReference>
<dbReference type="Gene3D" id="3.40.50.2020">
    <property type="match status" value="1"/>
</dbReference>
<dbReference type="InterPro" id="IPR029055">
    <property type="entry name" value="Ntn_hydrolases_N"/>
</dbReference>
<dbReference type="NCBIfam" id="TIGR01134">
    <property type="entry name" value="purF"/>
    <property type="match status" value="1"/>
</dbReference>
<dbReference type="OrthoDB" id="9801213at2"/>
<evidence type="ECO:0000256" key="9">
    <source>
        <dbReference type="PIRSR" id="PIRSR000485-1"/>
    </source>
</evidence>
<dbReference type="EC" id="2.4.2.14" evidence="7"/>
<dbReference type="CDD" id="cd00715">
    <property type="entry name" value="GPATase_N"/>
    <property type="match status" value="1"/>
</dbReference>
<feature type="domain" description="Glutamine amidotransferase type-2" evidence="12">
    <location>
        <begin position="27"/>
        <end position="248"/>
    </location>
</feature>
<keyword evidence="3 7" id="KW-0328">Glycosyltransferase</keyword>
<dbReference type="UniPathway" id="UPA00074">
    <property type="reaction ID" value="UER00124"/>
</dbReference>
<dbReference type="InterPro" id="IPR000836">
    <property type="entry name" value="PRTase_dom"/>
</dbReference>
<feature type="binding site" evidence="7 10">
    <location>
        <position position="374"/>
    </location>
    <ligand>
        <name>Mg(2+)</name>
        <dbReference type="ChEBI" id="CHEBI:18420"/>
    </ligand>
</feature>
<dbReference type="Gene3D" id="3.60.20.10">
    <property type="entry name" value="Glutamine Phosphoribosylpyrophosphate, subunit 1, domain 1"/>
    <property type="match status" value="1"/>
</dbReference>